<evidence type="ECO:0008006" key="3">
    <source>
        <dbReference type="Google" id="ProtNLM"/>
    </source>
</evidence>
<dbReference type="Proteomes" id="UP001549099">
    <property type="component" value="Unassembled WGS sequence"/>
</dbReference>
<evidence type="ECO:0000313" key="2">
    <source>
        <dbReference type="Proteomes" id="UP001549099"/>
    </source>
</evidence>
<dbReference type="RefSeq" id="WP_354197201.1">
    <property type="nucleotide sequence ID" value="NZ_JBEPLW010000011.1"/>
</dbReference>
<name>A0ABV2GBV2_9BACL</name>
<keyword evidence="2" id="KW-1185">Reference proteome</keyword>
<comment type="caution">
    <text evidence="1">The sequence shown here is derived from an EMBL/GenBank/DDBJ whole genome shotgun (WGS) entry which is preliminary data.</text>
</comment>
<organism evidence="1 2">
    <name type="scientific">Bhargavaea ullalensis</name>
    <dbReference type="NCBI Taxonomy" id="1265685"/>
    <lineage>
        <taxon>Bacteria</taxon>
        <taxon>Bacillati</taxon>
        <taxon>Bacillota</taxon>
        <taxon>Bacilli</taxon>
        <taxon>Bacillales</taxon>
        <taxon>Caryophanaceae</taxon>
        <taxon>Bhargavaea</taxon>
    </lineage>
</organism>
<dbReference type="EMBL" id="JBEPLW010000011">
    <property type="protein sequence ID" value="MET3575760.1"/>
    <property type="molecule type" value="Genomic_DNA"/>
</dbReference>
<reference evidence="1 2" key="1">
    <citation type="submission" date="2024-06" db="EMBL/GenBank/DDBJ databases">
        <title>Genomic Encyclopedia of Type Strains, Phase IV (KMG-IV): sequencing the most valuable type-strain genomes for metagenomic binning, comparative biology and taxonomic classification.</title>
        <authorList>
            <person name="Goeker M."/>
        </authorList>
    </citation>
    <scope>NUCLEOTIDE SEQUENCE [LARGE SCALE GENOMIC DNA]</scope>
    <source>
        <strain evidence="1 2">DSM 26128</strain>
    </source>
</reference>
<evidence type="ECO:0000313" key="1">
    <source>
        <dbReference type="EMBL" id="MET3575760.1"/>
    </source>
</evidence>
<accession>A0ABV2GBV2</accession>
<protein>
    <recommendedName>
        <fullName evidence="3">Alpha-ribazole kinase</fullName>
    </recommendedName>
</protein>
<sequence>MRNSLRFGDGLIVTTDNSGGIGMKPEDPVRASDETVAYFSARVALLEQWAAGADPKAVIIHNFTGSGSWDAYSEGVRRAFFESGADAPPISGSTETNMDMVQSAVAVTMIGKTSRLADGAGENWFLYGRPLVGEAVLNERGKVARLDQVKKALDAGLASAVWPVGSGGLAREWERMTGRTLSQWPAGVDPAASAGPSTAVLVRIAPEAEKQAGEHFGEFFGRVK</sequence>
<gene>
    <name evidence="1" type="ORF">ABID49_001666</name>
</gene>
<proteinExistence type="predicted"/>